<name>A0A927J281_9MICO</name>
<keyword evidence="3" id="KW-1185">Reference proteome</keyword>
<evidence type="ECO:0000313" key="2">
    <source>
        <dbReference type="EMBL" id="MBD8080275.1"/>
    </source>
</evidence>
<comment type="caution">
    <text evidence="2">The sequence shown here is derived from an EMBL/GenBank/DDBJ whole genome shotgun (WGS) entry which is preliminary data.</text>
</comment>
<proteinExistence type="predicted"/>
<dbReference type="AlphaFoldDB" id="A0A927J281"/>
<gene>
    <name evidence="2" type="ORF">IF651_14540</name>
</gene>
<reference evidence="2" key="2">
    <citation type="submission" date="2020-09" db="EMBL/GenBank/DDBJ databases">
        <authorList>
            <person name="Yu Y."/>
        </authorList>
    </citation>
    <scope>NUCLEOTIDE SEQUENCE</scope>
    <source>
        <strain evidence="2">KCTC 49039</strain>
    </source>
</reference>
<dbReference type="GO" id="GO:0016491">
    <property type="term" value="F:oxidoreductase activity"/>
    <property type="evidence" value="ECO:0007669"/>
    <property type="project" value="InterPro"/>
</dbReference>
<reference evidence="2" key="1">
    <citation type="journal article" date="2018" name="Curr. Microbiol.">
        <title>Cellulosimicrobium arenosum sp. nov., Isolated from Marine Sediment Sand.</title>
        <authorList>
            <person name="Oh M."/>
            <person name="Kim J.H."/>
            <person name="Yoon J.H."/>
            <person name="Schumann P."/>
            <person name="Kim W."/>
        </authorList>
    </citation>
    <scope>NUCLEOTIDE SEQUENCE</scope>
    <source>
        <strain evidence="2">KCTC 49039</strain>
    </source>
</reference>
<dbReference type="InterPro" id="IPR018713">
    <property type="entry name" value="MPAB/Lcp_cat_dom"/>
</dbReference>
<sequence length="279" mass="29801">MGVTRARSSAGGAILARVAGPDATAVRARIHRAPGPRWFAAGSPIQRVHGDASMFVGGLRALLLQSLHPLAMAGVAAHSGYRGDPWGRLQRTSTFIATTTFATVDDAQHAVDVVRAVHERVRGRAPDGRPYAASDPELLRWVHVAETQSFLVAHQTYGARPLDAAGCDEYVAQAGDVGQRLGVVAVPRTRAALDQAIRDYRGELTMTPQARDAAHFLLLEPPLPYAVRPFYAGLAAAARASLPAWARAEMPDVRLVPPRLARSSGGLVTRAIRWALPAP</sequence>
<dbReference type="PANTHER" id="PTHR36151:SF3">
    <property type="entry name" value="ER-BOUND OXYGENASE MPAB_MPAB'_RUBBER OXYGENASE CATALYTIC DOMAIN-CONTAINING PROTEIN"/>
    <property type="match status" value="1"/>
</dbReference>
<feature type="domain" description="ER-bound oxygenase mpaB/mpaB'/Rubber oxygenase catalytic" evidence="1">
    <location>
        <begin position="47"/>
        <end position="250"/>
    </location>
</feature>
<dbReference type="Pfam" id="PF09995">
    <property type="entry name" value="MPAB_Lcp_cat"/>
    <property type="match status" value="1"/>
</dbReference>
<dbReference type="PANTHER" id="PTHR36151">
    <property type="entry name" value="BLR2777 PROTEIN"/>
    <property type="match status" value="1"/>
</dbReference>
<accession>A0A927J281</accession>
<dbReference type="EMBL" id="JACYHB010000013">
    <property type="protein sequence ID" value="MBD8080275.1"/>
    <property type="molecule type" value="Genomic_DNA"/>
</dbReference>
<evidence type="ECO:0000259" key="1">
    <source>
        <dbReference type="Pfam" id="PF09995"/>
    </source>
</evidence>
<dbReference type="Proteomes" id="UP000610846">
    <property type="component" value="Unassembled WGS sequence"/>
</dbReference>
<protein>
    <submittedName>
        <fullName evidence="2">DUF2236 domain-containing protein</fullName>
    </submittedName>
</protein>
<organism evidence="2 3">
    <name type="scientific">Cellulosimicrobium arenosum</name>
    <dbReference type="NCBI Taxonomy" id="2708133"/>
    <lineage>
        <taxon>Bacteria</taxon>
        <taxon>Bacillati</taxon>
        <taxon>Actinomycetota</taxon>
        <taxon>Actinomycetes</taxon>
        <taxon>Micrococcales</taxon>
        <taxon>Promicromonosporaceae</taxon>
        <taxon>Cellulosimicrobium</taxon>
    </lineage>
</organism>
<evidence type="ECO:0000313" key="3">
    <source>
        <dbReference type="Proteomes" id="UP000610846"/>
    </source>
</evidence>